<keyword evidence="5" id="KW-0349">Heme</keyword>
<evidence type="ECO:0000313" key="16">
    <source>
        <dbReference type="Proteomes" id="UP001597264"/>
    </source>
</evidence>
<dbReference type="EMBL" id="JBHTLR010000004">
    <property type="protein sequence ID" value="MFD1215707.1"/>
    <property type="molecule type" value="Genomic_DNA"/>
</dbReference>
<evidence type="ECO:0000313" key="15">
    <source>
        <dbReference type="EMBL" id="MFD1215707.1"/>
    </source>
</evidence>
<evidence type="ECO:0000256" key="7">
    <source>
        <dbReference type="ARBA" id="ARBA00022723"/>
    </source>
</evidence>
<keyword evidence="10" id="KW-0408">Iron</keyword>
<feature type="transmembrane region" description="Helical" evidence="13">
    <location>
        <begin position="90"/>
        <end position="110"/>
    </location>
</feature>
<comment type="subcellular location">
    <subcellularLocation>
        <location evidence="2">Cell membrane</location>
        <topology evidence="2">Multi-pass membrane protein</topology>
    </subcellularLocation>
</comment>
<feature type="transmembrane region" description="Helical" evidence="13">
    <location>
        <begin position="146"/>
        <end position="163"/>
    </location>
</feature>
<evidence type="ECO:0000256" key="3">
    <source>
        <dbReference type="ARBA" id="ARBA00022448"/>
    </source>
</evidence>
<dbReference type="InterPro" id="IPR011577">
    <property type="entry name" value="Cyt_b561_bac/Ni-Hgenase"/>
</dbReference>
<evidence type="ECO:0000256" key="9">
    <source>
        <dbReference type="ARBA" id="ARBA00022989"/>
    </source>
</evidence>
<keyword evidence="16" id="KW-1185">Reference proteome</keyword>
<feature type="transmembrane region" description="Helical" evidence="13">
    <location>
        <begin position="12"/>
        <end position="31"/>
    </location>
</feature>
<evidence type="ECO:0000256" key="8">
    <source>
        <dbReference type="ARBA" id="ARBA00022982"/>
    </source>
</evidence>
<keyword evidence="6 13" id="KW-0812">Transmembrane</keyword>
<dbReference type="PANTHER" id="PTHR30529:SF1">
    <property type="entry name" value="CYTOCHROME B561 HOMOLOG 2"/>
    <property type="match status" value="1"/>
</dbReference>
<evidence type="ECO:0000256" key="1">
    <source>
        <dbReference type="ARBA" id="ARBA00001970"/>
    </source>
</evidence>
<comment type="caution">
    <text evidence="15">The sequence shown here is derived from an EMBL/GenBank/DDBJ whole genome shotgun (WGS) entry which is preliminary data.</text>
</comment>
<comment type="cofactor">
    <cofactor evidence="1">
        <name>heme b</name>
        <dbReference type="ChEBI" id="CHEBI:60344"/>
    </cofactor>
</comment>
<dbReference type="Gene3D" id="1.20.950.20">
    <property type="entry name" value="Transmembrane di-heme cytochromes, Chain C"/>
    <property type="match status" value="1"/>
</dbReference>
<protein>
    <submittedName>
        <fullName evidence="15">Cytochrome b</fullName>
    </submittedName>
</protein>
<evidence type="ECO:0000256" key="2">
    <source>
        <dbReference type="ARBA" id="ARBA00004651"/>
    </source>
</evidence>
<evidence type="ECO:0000256" key="4">
    <source>
        <dbReference type="ARBA" id="ARBA00022475"/>
    </source>
</evidence>
<evidence type="ECO:0000256" key="6">
    <source>
        <dbReference type="ARBA" id="ARBA00022692"/>
    </source>
</evidence>
<dbReference type="PANTHER" id="PTHR30529">
    <property type="entry name" value="CYTOCHROME B561"/>
    <property type="match status" value="1"/>
</dbReference>
<dbReference type="Pfam" id="PF01292">
    <property type="entry name" value="Ni_hydr_CYTB"/>
    <property type="match status" value="1"/>
</dbReference>
<accession>A0ABW3U4Q4</accession>
<dbReference type="SUPFAM" id="SSF81342">
    <property type="entry name" value="Transmembrane di-heme cytochromes"/>
    <property type="match status" value="1"/>
</dbReference>
<keyword evidence="3" id="KW-0813">Transport</keyword>
<name>A0ABW3U4Q4_9GAMM</name>
<keyword evidence="8" id="KW-0249">Electron transport</keyword>
<proteinExistence type="inferred from homology"/>
<gene>
    <name evidence="15" type="ORF">ACFQ2X_03780</name>
</gene>
<keyword evidence="4" id="KW-1003">Cell membrane</keyword>
<evidence type="ECO:0000259" key="14">
    <source>
        <dbReference type="Pfam" id="PF01292"/>
    </source>
</evidence>
<feature type="transmembrane region" description="Helical" evidence="13">
    <location>
        <begin position="51"/>
        <end position="69"/>
    </location>
</feature>
<reference evidence="16" key="1">
    <citation type="journal article" date="2019" name="Int. J. Syst. Evol. Microbiol.">
        <title>The Global Catalogue of Microorganisms (GCM) 10K type strain sequencing project: providing services to taxonomists for standard genome sequencing and annotation.</title>
        <authorList>
            <consortium name="The Broad Institute Genomics Platform"/>
            <consortium name="The Broad Institute Genome Sequencing Center for Infectious Disease"/>
            <person name="Wu L."/>
            <person name="Ma J."/>
        </authorList>
    </citation>
    <scope>NUCLEOTIDE SEQUENCE [LARGE SCALE GENOMIC DNA]</scope>
    <source>
        <strain evidence="16">CCUG 54356</strain>
    </source>
</reference>
<dbReference type="InterPro" id="IPR016174">
    <property type="entry name" value="Di-haem_cyt_TM"/>
</dbReference>
<evidence type="ECO:0000256" key="11">
    <source>
        <dbReference type="ARBA" id="ARBA00023136"/>
    </source>
</evidence>
<sequence length="194" mass="21875">MQTRNTDTHYGWVAVAFHWLMAPAIIGMFALGWWMRGLSYYDPWYRQGPEIHKAVGIILFALLVARLLWRWANPAPAPEAAPRWQQKIAGAAHGLLYLLLIVISIAGYLISTADGRAIEVFNWFTVPATLQGLENQEDIAGTIHKWLAWTLMGLVLLHGLAALKHHFINRDATLRKILGLGPRAHEKSLQTNRP</sequence>
<dbReference type="InterPro" id="IPR052168">
    <property type="entry name" value="Cytochrome_b561_oxidase"/>
</dbReference>
<evidence type="ECO:0000256" key="12">
    <source>
        <dbReference type="ARBA" id="ARBA00037975"/>
    </source>
</evidence>
<keyword evidence="9 13" id="KW-1133">Transmembrane helix</keyword>
<organism evidence="15 16">
    <name type="scientific">Microbulbifer celer</name>
    <dbReference type="NCBI Taxonomy" id="435905"/>
    <lineage>
        <taxon>Bacteria</taxon>
        <taxon>Pseudomonadati</taxon>
        <taxon>Pseudomonadota</taxon>
        <taxon>Gammaproteobacteria</taxon>
        <taxon>Cellvibrionales</taxon>
        <taxon>Microbulbiferaceae</taxon>
        <taxon>Microbulbifer</taxon>
    </lineage>
</organism>
<feature type="domain" description="Cytochrome b561 bacterial/Ni-hydrogenase" evidence="14">
    <location>
        <begin position="9"/>
        <end position="179"/>
    </location>
</feature>
<dbReference type="RefSeq" id="WP_230437559.1">
    <property type="nucleotide sequence ID" value="NZ_CP087715.1"/>
</dbReference>
<evidence type="ECO:0000256" key="10">
    <source>
        <dbReference type="ARBA" id="ARBA00023004"/>
    </source>
</evidence>
<dbReference type="Proteomes" id="UP001597264">
    <property type="component" value="Unassembled WGS sequence"/>
</dbReference>
<evidence type="ECO:0000256" key="5">
    <source>
        <dbReference type="ARBA" id="ARBA00022617"/>
    </source>
</evidence>
<comment type="similarity">
    <text evidence="12">Belongs to the cytochrome b561 family.</text>
</comment>
<evidence type="ECO:0000256" key="13">
    <source>
        <dbReference type="SAM" id="Phobius"/>
    </source>
</evidence>
<keyword evidence="7" id="KW-0479">Metal-binding</keyword>
<keyword evidence="11 13" id="KW-0472">Membrane</keyword>